<dbReference type="KEGG" id="pbap:Pla133_16430"/>
<proteinExistence type="predicted"/>
<gene>
    <name evidence="2" type="ORF">Pla133_16430</name>
</gene>
<dbReference type="EMBL" id="CP036287">
    <property type="protein sequence ID" value="QDU66567.1"/>
    <property type="molecule type" value="Genomic_DNA"/>
</dbReference>
<dbReference type="AlphaFoldDB" id="A0A518BHV4"/>
<reference evidence="2 3" key="1">
    <citation type="submission" date="2019-02" db="EMBL/GenBank/DDBJ databases">
        <title>Deep-cultivation of Planctomycetes and their phenomic and genomic characterization uncovers novel biology.</title>
        <authorList>
            <person name="Wiegand S."/>
            <person name="Jogler M."/>
            <person name="Boedeker C."/>
            <person name="Pinto D."/>
            <person name="Vollmers J."/>
            <person name="Rivas-Marin E."/>
            <person name="Kohn T."/>
            <person name="Peeters S.H."/>
            <person name="Heuer A."/>
            <person name="Rast P."/>
            <person name="Oberbeckmann S."/>
            <person name="Bunk B."/>
            <person name="Jeske O."/>
            <person name="Meyerdierks A."/>
            <person name="Storesund J.E."/>
            <person name="Kallscheuer N."/>
            <person name="Luecker S."/>
            <person name="Lage O.M."/>
            <person name="Pohl T."/>
            <person name="Merkel B.J."/>
            <person name="Hornburger P."/>
            <person name="Mueller R.-W."/>
            <person name="Bruemmer F."/>
            <person name="Labrenz M."/>
            <person name="Spormann A.M."/>
            <person name="Op den Camp H."/>
            <person name="Overmann J."/>
            <person name="Amann R."/>
            <person name="Jetten M.S.M."/>
            <person name="Mascher T."/>
            <person name="Medema M.H."/>
            <person name="Devos D.P."/>
            <person name="Kaster A.-K."/>
            <person name="Ovreas L."/>
            <person name="Rohde M."/>
            <person name="Galperin M.Y."/>
            <person name="Jogler C."/>
        </authorList>
    </citation>
    <scope>NUCLEOTIDE SEQUENCE [LARGE SCALE GENOMIC DNA]</scope>
    <source>
        <strain evidence="2 3">Pla133</strain>
    </source>
</reference>
<name>A0A518BHV4_9BACT</name>
<feature type="region of interest" description="Disordered" evidence="1">
    <location>
        <begin position="23"/>
        <end position="50"/>
    </location>
</feature>
<keyword evidence="3" id="KW-1185">Reference proteome</keyword>
<dbReference type="Proteomes" id="UP000316921">
    <property type="component" value="Chromosome"/>
</dbReference>
<evidence type="ECO:0000313" key="2">
    <source>
        <dbReference type="EMBL" id="QDU66567.1"/>
    </source>
</evidence>
<accession>A0A518BHV4</accession>
<sequence length="50" mass="5398">MALAEAELAPVAVPDAGRQWAASLGPNFPRPPVPGRREHWDVESPDADFC</sequence>
<protein>
    <submittedName>
        <fullName evidence="2">Uncharacterized protein</fullName>
    </submittedName>
</protein>
<organism evidence="2 3">
    <name type="scientific">Engelhardtia mirabilis</name>
    <dbReference type="NCBI Taxonomy" id="2528011"/>
    <lineage>
        <taxon>Bacteria</taxon>
        <taxon>Pseudomonadati</taxon>
        <taxon>Planctomycetota</taxon>
        <taxon>Planctomycetia</taxon>
        <taxon>Planctomycetia incertae sedis</taxon>
        <taxon>Engelhardtia</taxon>
    </lineage>
</organism>
<evidence type="ECO:0000313" key="3">
    <source>
        <dbReference type="Proteomes" id="UP000316921"/>
    </source>
</evidence>
<evidence type="ECO:0000256" key="1">
    <source>
        <dbReference type="SAM" id="MobiDB-lite"/>
    </source>
</evidence>